<dbReference type="GO" id="GO:0016491">
    <property type="term" value="F:oxidoreductase activity"/>
    <property type="evidence" value="ECO:0007669"/>
    <property type="project" value="UniProtKB-KW"/>
</dbReference>
<evidence type="ECO:0000256" key="12">
    <source>
        <dbReference type="ARBA" id="ARBA00022781"/>
    </source>
</evidence>
<evidence type="ECO:0000256" key="14">
    <source>
        <dbReference type="ARBA" id="ARBA00022989"/>
    </source>
</evidence>
<gene>
    <name evidence="24" type="primary">ccoP</name>
    <name evidence="24" type="ORF">ENI96_00635</name>
</gene>
<dbReference type="InterPro" id="IPR036909">
    <property type="entry name" value="Cyt_c-like_dom_sf"/>
</dbReference>
<evidence type="ECO:0000256" key="1">
    <source>
        <dbReference type="ARBA" id="ARBA00004533"/>
    </source>
</evidence>
<organism evidence="24">
    <name type="scientific">Sedimenticola thiotaurini</name>
    <dbReference type="NCBI Taxonomy" id="1543721"/>
    <lineage>
        <taxon>Bacteria</taxon>
        <taxon>Pseudomonadati</taxon>
        <taxon>Pseudomonadota</taxon>
        <taxon>Gammaproteobacteria</taxon>
        <taxon>Chromatiales</taxon>
        <taxon>Sedimenticolaceae</taxon>
        <taxon>Sedimenticola</taxon>
    </lineage>
</organism>
<accession>A0A831RK69</accession>
<feature type="transmembrane region" description="Helical" evidence="22">
    <location>
        <begin position="31"/>
        <end position="49"/>
    </location>
</feature>
<dbReference type="GO" id="GO:1902600">
    <property type="term" value="P:proton transmembrane transport"/>
    <property type="evidence" value="ECO:0007669"/>
    <property type="project" value="UniProtKB-KW"/>
</dbReference>
<dbReference type="InterPro" id="IPR038414">
    <property type="entry name" value="CcoP_N_sf"/>
</dbReference>
<keyword evidence="9 22" id="KW-0812">Transmembrane</keyword>
<evidence type="ECO:0000256" key="19">
    <source>
        <dbReference type="PIRNR" id="PIRNR000006"/>
    </source>
</evidence>
<comment type="cofactor">
    <cofactor evidence="19 21">
        <name>heme c</name>
        <dbReference type="ChEBI" id="CHEBI:61717"/>
    </cofactor>
    <text evidence="19 21">Binds 2 heme C groups per subunit.</text>
</comment>
<dbReference type="InterPro" id="IPR032858">
    <property type="entry name" value="CcoP_N"/>
</dbReference>
<keyword evidence="12 19" id="KW-0375">Hydrogen ion transport</keyword>
<dbReference type="SUPFAM" id="SSF46626">
    <property type="entry name" value="Cytochrome c"/>
    <property type="match status" value="2"/>
</dbReference>
<dbReference type="NCBIfam" id="TIGR00782">
    <property type="entry name" value="ccoP"/>
    <property type="match status" value="1"/>
</dbReference>
<keyword evidence="10 19" id="KW-0479">Metal-binding</keyword>
<evidence type="ECO:0000256" key="18">
    <source>
        <dbReference type="ARBA" id="ARBA00023136"/>
    </source>
</evidence>
<feature type="binding site" description="covalent" evidence="21">
    <location>
        <position position="202"/>
    </location>
    <ligand>
        <name>heme c</name>
        <dbReference type="ChEBI" id="CHEBI:61717"/>
        <label>2</label>
    </ligand>
</feature>
<evidence type="ECO:0000256" key="15">
    <source>
        <dbReference type="ARBA" id="ARBA00023002"/>
    </source>
</evidence>
<dbReference type="PANTHER" id="PTHR33751:SF1">
    <property type="entry name" value="CBB3-TYPE CYTOCHROME C OXIDASE SUBUNIT FIXP"/>
    <property type="match status" value="1"/>
</dbReference>
<dbReference type="Gene3D" id="1.10.760.10">
    <property type="entry name" value="Cytochrome c-like domain"/>
    <property type="match status" value="2"/>
</dbReference>
<comment type="function">
    <text evidence="19">C-type cytochrome. Part of the cbb3-type cytochrome c oxidase complex.</text>
</comment>
<dbReference type="GO" id="GO:0020037">
    <property type="term" value="F:heme binding"/>
    <property type="evidence" value="ECO:0007669"/>
    <property type="project" value="InterPro"/>
</dbReference>
<evidence type="ECO:0000256" key="11">
    <source>
        <dbReference type="ARBA" id="ARBA00022737"/>
    </source>
</evidence>
<dbReference type="Proteomes" id="UP000886251">
    <property type="component" value="Unassembled WGS sequence"/>
</dbReference>
<evidence type="ECO:0000256" key="13">
    <source>
        <dbReference type="ARBA" id="ARBA00022982"/>
    </source>
</evidence>
<keyword evidence="16 19" id="KW-0408">Iron</keyword>
<dbReference type="Gene3D" id="6.10.280.130">
    <property type="match status" value="1"/>
</dbReference>
<keyword evidence="18 19" id="KW-0472">Membrane</keyword>
<reference evidence="24" key="1">
    <citation type="journal article" date="2020" name="mSystems">
        <title>Genome- and Community-Level Interaction Insights into Carbon Utilization and Element Cycling Functions of Hydrothermarchaeota in Hydrothermal Sediment.</title>
        <authorList>
            <person name="Zhou Z."/>
            <person name="Liu Y."/>
            <person name="Xu W."/>
            <person name="Pan J."/>
            <person name="Luo Z.H."/>
            <person name="Li M."/>
        </authorList>
    </citation>
    <scope>NUCLEOTIDE SEQUENCE [LARGE SCALE GENOMIC DNA]</scope>
    <source>
        <strain evidence="24">HyVt-443</strain>
    </source>
</reference>
<evidence type="ECO:0000256" key="10">
    <source>
        <dbReference type="ARBA" id="ARBA00022723"/>
    </source>
</evidence>
<evidence type="ECO:0000256" key="16">
    <source>
        <dbReference type="ARBA" id="ARBA00023004"/>
    </source>
</evidence>
<evidence type="ECO:0000256" key="6">
    <source>
        <dbReference type="ARBA" id="ARBA00022519"/>
    </source>
</evidence>
<comment type="caution">
    <text evidence="24">The sequence shown here is derived from an EMBL/GenBank/DDBJ whole genome shotgun (WGS) entry which is preliminary data.</text>
</comment>
<keyword evidence="8 19" id="KW-0679">Respiratory chain</keyword>
<comment type="pathway">
    <text evidence="2 19">Energy metabolism; oxidative phosphorylation.</text>
</comment>
<evidence type="ECO:0000259" key="23">
    <source>
        <dbReference type="PROSITE" id="PS51007"/>
    </source>
</evidence>
<feature type="binding site" description="axial binding residue" evidence="20">
    <location>
        <position position="261"/>
    </location>
    <ligand>
        <name>heme c</name>
        <dbReference type="ChEBI" id="CHEBI:61717"/>
        <label>1</label>
    </ligand>
    <ligandPart>
        <name>Fe</name>
        <dbReference type="ChEBI" id="CHEBI:18248"/>
    </ligandPart>
</feature>
<dbReference type="InterPro" id="IPR008168">
    <property type="entry name" value="Cyt_C_IC"/>
</dbReference>
<evidence type="ECO:0000256" key="20">
    <source>
        <dbReference type="PIRSR" id="PIRSR000006-1"/>
    </source>
</evidence>
<name>A0A831RK69_9GAMM</name>
<feature type="binding site" description="covalent" evidence="21">
    <location>
        <position position="205"/>
    </location>
    <ligand>
        <name>heme c</name>
        <dbReference type="ChEBI" id="CHEBI:61717"/>
        <label>2</label>
    </ligand>
</feature>
<dbReference type="GO" id="GO:0005506">
    <property type="term" value="F:iron ion binding"/>
    <property type="evidence" value="ECO:0007669"/>
    <property type="project" value="InterPro"/>
</dbReference>
<dbReference type="UniPathway" id="UPA00705"/>
<evidence type="ECO:0000256" key="2">
    <source>
        <dbReference type="ARBA" id="ARBA00004673"/>
    </source>
</evidence>
<evidence type="ECO:0000256" key="4">
    <source>
        <dbReference type="ARBA" id="ARBA00022448"/>
    </source>
</evidence>
<dbReference type="PRINTS" id="PR00605">
    <property type="entry name" value="CYTCHROMECIC"/>
</dbReference>
<evidence type="ECO:0000256" key="8">
    <source>
        <dbReference type="ARBA" id="ARBA00022660"/>
    </source>
</evidence>
<dbReference type="Pfam" id="PF14715">
    <property type="entry name" value="FixP_N"/>
    <property type="match status" value="1"/>
</dbReference>
<dbReference type="AlphaFoldDB" id="A0A831RK69"/>
<keyword evidence="4 19" id="KW-0813">Transport</keyword>
<evidence type="ECO:0000256" key="7">
    <source>
        <dbReference type="ARBA" id="ARBA00022617"/>
    </source>
</evidence>
<comment type="subunit">
    <text evidence="19">Component of the cbb3-type cytochrome c oxidase.</text>
</comment>
<keyword evidence="11" id="KW-0677">Repeat</keyword>
<keyword evidence="17 19" id="KW-0406">Ion transport</keyword>
<evidence type="ECO:0000256" key="3">
    <source>
        <dbReference type="ARBA" id="ARBA00006113"/>
    </source>
</evidence>
<feature type="domain" description="Cytochrome c" evidence="23">
    <location>
        <begin position="110"/>
        <end position="284"/>
    </location>
</feature>
<dbReference type="InterPro" id="IPR004678">
    <property type="entry name" value="Cyt_c_oxidase_cbb3_su3"/>
</dbReference>
<feature type="binding site" description="axial binding residue" evidence="20">
    <location>
        <position position="166"/>
    </location>
    <ligand>
        <name>heme c</name>
        <dbReference type="ChEBI" id="CHEBI:61717"/>
        <label>2</label>
    </ligand>
    <ligandPart>
        <name>Fe</name>
        <dbReference type="ChEBI" id="CHEBI:18248"/>
    </ligandPart>
</feature>
<feature type="binding site" description="axial binding residue" evidence="20">
    <location>
        <position position="206"/>
    </location>
    <ligand>
        <name>heme c</name>
        <dbReference type="ChEBI" id="CHEBI:61717"/>
        <label>2</label>
    </ligand>
    <ligandPart>
        <name>Fe</name>
        <dbReference type="ChEBI" id="CHEBI:18248"/>
    </ligandPart>
</feature>
<proteinExistence type="inferred from homology"/>
<protein>
    <recommendedName>
        <fullName evidence="19">Cbb3-type cytochrome c oxidase subunit</fullName>
    </recommendedName>
</protein>
<keyword evidence="14 22" id="KW-1133">Transmembrane helix</keyword>
<dbReference type="PANTHER" id="PTHR33751">
    <property type="entry name" value="CBB3-TYPE CYTOCHROME C OXIDASE SUBUNIT FIXP"/>
    <property type="match status" value="1"/>
</dbReference>
<dbReference type="InterPro" id="IPR050597">
    <property type="entry name" value="Cytochrome_c_Oxidase_Subunit"/>
</dbReference>
<dbReference type="EMBL" id="DRKP01000007">
    <property type="protein sequence ID" value="HEB94918.1"/>
    <property type="molecule type" value="Genomic_DNA"/>
</dbReference>
<keyword evidence="6 19" id="KW-0997">Cell inner membrane</keyword>
<sequence>MADKNPFPGENNTGHIWDDNLRELNNPPPRWWMIAFWVSILWWIAYGIIYPMWPALPGGTGFTKGVTGWTAMKEYKEGVAEVQEVRAPFEKKIASMSAADILKDEGLAEYTVASAKVLFGDNCAACHGSGGQGGPGFPVLADDDWLYGGDINTIVQTITMGRKGMMPAKGGAELSAEEIDSLAKSIVAGKVTENPLFVAKGCIGCHGPDGKGMKPLGSANLTDQIFRFVPVNGETQLDSVKYTITHGVNFPGDPKSRVAEMPSFGDRLSENDIKKLAVYVYKLGGGQ</sequence>
<evidence type="ECO:0000256" key="17">
    <source>
        <dbReference type="ARBA" id="ARBA00023065"/>
    </source>
</evidence>
<evidence type="ECO:0000256" key="5">
    <source>
        <dbReference type="ARBA" id="ARBA00022475"/>
    </source>
</evidence>
<evidence type="ECO:0000256" key="21">
    <source>
        <dbReference type="PIRSR" id="PIRSR000006-2"/>
    </source>
</evidence>
<feature type="binding site" description="axial binding residue" evidence="20">
    <location>
        <position position="127"/>
    </location>
    <ligand>
        <name>heme c</name>
        <dbReference type="ChEBI" id="CHEBI:61717"/>
        <label>1</label>
    </ligand>
    <ligandPart>
        <name>Fe</name>
        <dbReference type="ChEBI" id="CHEBI:18248"/>
    </ligandPart>
</feature>
<comment type="subcellular location">
    <subcellularLocation>
        <location evidence="1 19">Cell inner membrane</location>
    </subcellularLocation>
</comment>
<dbReference type="InterPro" id="IPR009056">
    <property type="entry name" value="Cyt_c-like_dom"/>
</dbReference>
<dbReference type="PROSITE" id="PS51007">
    <property type="entry name" value="CYTC"/>
    <property type="match status" value="1"/>
</dbReference>
<dbReference type="GO" id="GO:0005886">
    <property type="term" value="C:plasma membrane"/>
    <property type="evidence" value="ECO:0007669"/>
    <property type="project" value="UniProtKB-SubCell"/>
</dbReference>
<evidence type="ECO:0000313" key="24">
    <source>
        <dbReference type="EMBL" id="HEB94918.1"/>
    </source>
</evidence>
<feature type="binding site" description="covalent" evidence="21">
    <location>
        <position position="123"/>
    </location>
    <ligand>
        <name>heme c</name>
        <dbReference type="ChEBI" id="CHEBI:61717"/>
        <label>1</label>
    </ligand>
</feature>
<evidence type="ECO:0000256" key="22">
    <source>
        <dbReference type="SAM" id="Phobius"/>
    </source>
</evidence>
<dbReference type="GO" id="GO:0006119">
    <property type="term" value="P:oxidative phosphorylation"/>
    <property type="evidence" value="ECO:0007669"/>
    <property type="project" value="UniProtKB-UniPathway"/>
</dbReference>
<dbReference type="GO" id="GO:0009055">
    <property type="term" value="F:electron transfer activity"/>
    <property type="evidence" value="ECO:0007669"/>
    <property type="project" value="InterPro"/>
</dbReference>
<keyword evidence="15 19" id="KW-0560">Oxidoreductase</keyword>
<keyword evidence="7 19" id="KW-0349">Heme</keyword>
<evidence type="ECO:0000256" key="9">
    <source>
        <dbReference type="ARBA" id="ARBA00022692"/>
    </source>
</evidence>
<keyword evidence="13 19" id="KW-0249">Electron transport</keyword>
<dbReference type="Pfam" id="PF13442">
    <property type="entry name" value="Cytochrome_CBB3"/>
    <property type="match status" value="2"/>
</dbReference>
<keyword evidence="5 19" id="KW-1003">Cell membrane</keyword>
<comment type="similarity">
    <text evidence="3 19">Belongs to the CcoP / FixP family.</text>
</comment>
<feature type="binding site" description="covalent" evidence="21">
    <location>
        <position position="126"/>
    </location>
    <ligand>
        <name>heme c</name>
        <dbReference type="ChEBI" id="CHEBI:61717"/>
        <label>1</label>
    </ligand>
</feature>
<dbReference type="PIRSF" id="PIRSF000006">
    <property type="entry name" value="Cbb3-Cox_fixP"/>
    <property type="match status" value="1"/>
</dbReference>